<dbReference type="AlphaFoldDB" id="A0A1H2UM82"/>
<dbReference type="Proteomes" id="UP000182429">
    <property type="component" value="Unassembled WGS sequence"/>
</dbReference>
<protein>
    <recommendedName>
        <fullName evidence="3">Lipoprotein</fullName>
    </recommendedName>
</protein>
<dbReference type="eggNOG" id="COG4886">
    <property type="taxonomic scope" value="Bacteria"/>
</dbReference>
<name>A0A1H2UM82_9FIRM</name>
<organism evidence="1 2">
    <name type="scientific">Kandleria vitulina</name>
    <dbReference type="NCBI Taxonomy" id="1630"/>
    <lineage>
        <taxon>Bacteria</taxon>
        <taxon>Bacillati</taxon>
        <taxon>Bacillota</taxon>
        <taxon>Erysipelotrichia</taxon>
        <taxon>Erysipelotrichales</taxon>
        <taxon>Coprobacillaceae</taxon>
        <taxon>Kandleria</taxon>
    </lineage>
</organism>
<accession>A0A1H2UM82</accession>
<evidence type="ECO:0000313" key="1">
    <source>
        <dbReference type="EMBL" id="SDW57088.1"/>
    </source>
</evidence>
<proteinExistence type="predicted"/>
<evidence type="ECO:0000313" key="2">
    <source>
        <dbReference type="Proteomes" id="UP000182429"/>
    </source>
</evidence>
<gene>
    <name evidence="1" type="ORF">SAMN04487759_12225</name>
</gene>
<dbReference type="EMBL" id="FNNF01000022">
    <property type="protein sequence ID" value="SDW57088.1"/>
    <property type="molecule type" value="Genomic_DNA"/>
</dbReference>
<dbReference type="RefSeq" id="WP_074686667.1">
    <property type="nucleotide sequence ID" value="NZ_FNNF01000022.1"/>
</dbReference>
<sequence>MKKLFSMIIVLGMLFTVVGCGSKEKGTTADNVVDFTSCKVSLVKDSFNYDGKEKKPEVTVEDQNGSLLDPSHYSVSYKNNVKVGEAQVIVTGKGNYKGTITKTFEIIKEKKTVSYEFDKKALSTALNDVLDYEEGDSGSSLKRAIAGATLLKYANNCEASTNKSELQTAFKEWYATLSKSNKETFKSNFDSVEDLVDDIFKDINKVKGQLEDAGVYDDVKTALKNKNAKKHWQALEDVIDKFV</sequence>
<dbReference type="OrthoDB" id="1818442at2"/>
<reference evidence="1 2" key="1">
    <citation type="submission" date="2016-10" db="EMBL/GenBank/DDBJ databases">
        <authorList>
            <person name="de Groot N.N."/>
        </authorList>
    </citation>
    <scope>NUCLEOTIDE SEQUENCE [LARGE SCALE GENOMIC DNA]</scope>
    <source>
        <strain evidence="1 2">S3b</strain>
    </source>
</reference>
<dbReference type="STRING" id="1630.SAMN05216514_10556"/>
<dbReference type="PROSITE" id="PS51257">
    <property type="entry name" value="PROKAR_LIPOPROTEIN"/>
    <property type="match status" value="1"/>
</dbReference>
<evidence type="ECO:0008006" key="3">
    <source>
        <dbReference type="Google" id="ProtNLM"/>
    </source>
</evidence>